<reference evidence="5" key="1">
    <citation type="submission" date="2017-10" db="EMBL/GenBank/DDBJ databases">
        <title>Campylobacter species from seals.</title>
        <authorList>
            <person name="Gilbert M.J."/>
            <person name="Zomer A.L."/>
            <person name="Timmerman A.J."/>
            <person name="Duim B."/>
            <person name="Wagenaar J.A."/>
        </authorList>
    </citation>
    <scope>NUCLEOTIDE SEQUENCE [LARGE SCALE GENOMIC DNA]</scope>
    <source>
        <strain evidence="5">17S00004-5</strain>
    </source>
</reference>
<dbReference type="GO" id="GO:0043565">
    <property type="term" value="F:sequence-specific DNA binding"/>
    <property type="evidence" value="ECO:0007669"/>
    <property type="project" value="InterPro"/>
</dbReference>
<dbReference type="InterPro" id="IPR009057">
    <property type="entry name" value="Homeodomain-like_sf"/>
</dbReference>
<protein>
    <recommendedName>
        <fullName evidence="3">HTH araC/xylS-type domain-containing protein</fullName>
    </recommendedName>
</protein>
<dbReference type="SUPFAM" id="SSF46689">
    <property type="entry name" value="Homeodomain-like"/>
    <property type="match status" value="1"/>
</dbReference>
<evidence type="ECO:0000313" key="5">
    <source>
        <dbReference type="Proteomes" id="UP000240535"/>
    </source>
</evidence>
<proteinExistence type="predicted"/>
<accession>A0A2P8R457</accession>
<dbReference type="EMBL" id="PDHH01000001">
    <property type="protein sequence ID" value="PSM53290.1"/>
    <property type="molecule type" value="Genomic_DNA"/>
</dbReference>
<dbReference type="GO" id="GO:0003700">
    <property type="term" value="F:DNA-binding transcription factor activity"/>
    <property type="evidence" value="ECO:0007669"/>
    <property type="project" value="InterPro"/>
</dbReference>
<dbReference type="InterPro" id="IPR018060">
    <property type="entry name" value="HTH_AraC"/>
</dbReference>
<gene>
    <name evidence="4" type="ORF">CQ405_01730</name>
</gene>
<evidence type="ECO:0000313" key="4">
    <source>
        <dbReference type="EMBL" id="PSM53290.1"/>
    </source>
</evidence>
<sequence>MAYKINGNDLYSDMIVKDLDTTSFCHKNLQITIKRKRLSDKVEFYDIASHLDEDVEIYNDSYSSKGLMLGFMINGQSSFKAQNISLDLSPNSTYIQTLDSLINTKTFYKTGTTRVMGIVISPDMANLFLKNSGENLKLNRTNLNTKIYLDEIINTNYDDCLGDIFLQGKIFDILYNEFSSIQKQTNTNKIFLSNFDIAALNKAKDILISSFKNPPCISKLAKMVHLNEFKLKVGFKQLFDKTAFEIVREQKMLHAKDLLQNSDMNIFEISNFLGFKHQSHFTKMFYNEFNILPKEFIKNRKFYI</sequence>
<dbReference type="Pfam" id="PF12833">
    <property type="entry name" value="HTH_18"/>
    <property type="match status" value="1"/>
</dbReference>
<dbReference type="AlphaFoldDB" id="A0A2P8R457"/>
<keyword evidence="2" id="KW-0804">Transcription</keyword>
<dbReference type="RefSeq" id="WP_106869937.1">
    <property type="nucleotide sequence ID" value="NZ_CP053841.1"/>
</dbReference>
<dbReference type="PANTHER" id="PTHR47893">
    <property type="entry name" value="REGULATORY PROTEIN PCHR"/>
    <property type="match status" value="1"/>
</dbReference>
<organism evidence="4 5">
    <name type="scientific">Campylobacter blaseri</name>
    <dbReference type="NCBI Taxonomy" id="2042961"/>
    <lineage>
        <taxon>Bacteria</taxon>
        <taxon>Pseudomonadati</taxon>
        <taxon>Campylobacterota</taxon>
        <taxon>Epsilonproteobacteria</taxon>
        <taxon>Campylobacterales</taxon>
        <taxon>Campylobacteraceae</taxon>
        <taxon>Campylobacter</taxon>
    </lineage>
</organism>
<keyword evidence="1" id="KW-0805">Transcription regulation</keyword>
<evidence type="ECO:0000256" key="1">
    <source>
        <dbReference type="ARBA" id="ARBA00023015"/>
    </source>
</evidence>
<dbReference type="Gene3D" id="1.10.10.60">
    <property type="entry name" value="Homeodomain-like"/>
    <property type="match status" value="1"/>
</dbReference>
<dbReference type="PANTHER" id="PTHR47893:SF1">
    <property type="entry name" value="REGULATORY PROTEIN PCHR"/>
    <property type="match status" value="1"/>
</dbReference>
<name>A0A2P8R457_9BACT</name>
<dbReference type="SMART" id="SM00342">
    <property type="entry name" value="HTH_ARAC"/>
    <property type="match status" value="1"/>
</dbReference>
<dbReference type="PROSITE" id="PS01124">
    <property type="entry name" value="HTH_ARAC_FAMILY_2"/>
    <property type="match status" value="1"/>
</dbReference>
<dbReference type="InterPro" id="IPR053142">
    <property type="entry name" value="PchR_regulatory_protein"/>
</dbReference>
<keyword evidence="5" id="KW-1185">Reference proteome</keyword>
<evidence type="ECO:0000256" key="2">
    <source>
        <dbReference type="ARBA" id="ARBA00023163"/>
    </source>
</evidence>
<feature type="domain" description="HTH araC/xylS-type" evidence="3">
    <location>
        <begin position="201"/>
        <end position="299"/>
    </location>
</feature>
<comment type="caution">
    <text evidence="4">The sequence shown here is derived from an EMBL/GenBank/DDBJ whole genome shotgun (WGS) entry which is preliminary data.</text>
</comment>
<evidence type="ECO:0000259" key="3">
    <source>
        <dbReference type="PROSITE" id="PS01124"/>
    </source>
</evidence>
<dbReference type="Proteomes" id="UP000240535">
    <property type="component" value="Unassembled WGS sequence"/>
</dbReference>
<dbReference type="OrthoDB" id="5342385at2"/>